<protein>
    <submittedName>
        <fullName evidence="1">Uncharacterized protein</fullName>
    </submittedName>
</protein>
<evidence type="ECO:0000313" key="1">
    <source>
        <dbReference type="EMBL" id="MEQ2305234.1"/>
    </source>
</evidence>
<evidence type="ECO:0000313" key="2">
    <source>
        <dbReference type="Proteomes" id="UP001469553"/>
    </source>
</evidence>
<comment type="caution">
    <text evidence="1">The sequence shown here is derived from an EMBL/GenBank/DDBJ whole genome shotgun (WGS) entry which is preliminary data.</text>
</comment>
<keyword evidence="2" id="KW-1185">Reference proteome</keyword>
<dbReference type="Proteomes" id="UP001469553">
    <property type="component" value="Unassembled WGS sequence"/>
</dbReference>
<reference evidence="1 2" key="1">
    <citation type="submission" date="2021-06" db="EMBL/GenBank/DDBJ databases">
        <authorList>
            <person name="Palmer J.M."/>
        </authorList>
    </citation>
    <scope>NUCLEOTIDE SEQUENCE [LARGE SCALE GENOMIC DNA]</scope>
    <source>
        <strain evidence="1 2">AS_MEX2019</strain>
        <tissue evidence="1">Muscle</tissue>
    </source>
</reference>
<proteinExistence type="predicted"/>
<organism evidence="1 2">
    <name type="scientific">Ameca splendens</name>
    <dbReference type="NCBI Taxonomy" id="208324"/>
    <lineage>
        <taxon>Eukaryota</taxon>
        <taxon>Metazoa</taxon>
        <taxon>Chordata</taxon>
        <taxon>Craniata</taxon>
        <taxon>Vertebrata</taxon>
        <taxon>Euteleostomi</taxon>
        <taxon>Actinopterygii</taxon>
        <taxon>Neopterygii</taxon>
        <taxon>Teleostei</taxon>
        <taxon>Neoteleostei</taxon>
        <taxon>Acanthomorphata</taxon>
        <taxon>Ovalentaria</taxon>
        <taxon>Atherinomorphae</taxon>
        <taxon>Cyprinodontiformes</taxon>
        <taxon>Goodeidae</taxon>
        <taxon>Ameca</taxon>
    </lineage>
</organism>
<accession>A0ABV0ZG75</accession>
<dbReference type="EMBL" id="JAHRIP010061817">
    <property type="protein sequence ID" value="MEQ2305234.1"/>
    <property type="molecule type" value="Genomic_DNA"/>
</dbReference>
<gene>
    <name evidence="1" type="ORF">AMECASPLE_035687</name>
</gene>
<sequence>MFFLLRLNKDFFKQIFCFFSLMFKYLIQLDFLGLNIKRPNQELRFHCRLLISLGSVRLENQIKEVCTVEGCDVNLWVPWFSAAESGFLTFSFDLHRMIERQEQTSLLLKPKQERNLTETTFV</sequence>
<name>A0ABV0ZG75_9TELE</name>